<accession>A0A3G4ZZU3</accession>
<proteinExistence type="predicted"/>
<feature type="transmembrane region" description="Helical" evidence="1">
    <location>
        <begin position="189"/>
        <end position="211"/>
    </location>
</feature>
<keyword evidence="1" id="KW-0812">Transmembrane</keyword>
<feature type="transmembrane region" description="Helical" evidence="1">
    <location>
        <begin position="121"/>
        <end position="139"/>
    </location>
</feature>
<feature type="transmembrane region" description="Helical" evidence="1">
    <location>
        <begin position="12"/>
        <end position="29"/>
    </location>
</feature>
<keyword evidence="1" id="KW-0472">Membrane</keyword>
<gene>
    <name evidence="2" type="ORF">Harvfovirus1_37</name>
</gene>
<protein>
    <submittedName>
        <fullName evidence="2">Uncharacterized protein</fullName>
    </submittedName>
</protein>
<feature type="transmembrane region" description="Helical" evidence="1">
    <location>
        <begin position="159"/>
        <end position="177"/>
    </location>
</feature>
<feature type="transmembrane region" description="Helical" evidence="1">
    <location>
        <begin position="35"/>
        <end position="59"/>
    </location>
</feature>
<sequence length="214" mass="24873">MTLNQFCPRMQSKWGFFPWWFCFIFASFPQTIQDLILGICDAGPFFLILYTYAWAITFLKLSIFFRNKPFITINGSIFTYMLHSQQIFEGNAKGLHTLGIIKQSKKNAREIFSKISRMDPFTALILLHGPIMTFITSFGLTSVAFDSFMSGNYFVLKAWWLWISVNTIFSTMPYFWNKPTDILNVILHLPVFIPCQYLIEILKFAGIILSFGEE</sequence>
<keyword evidence="1" id="KW-1133">Transmembrane helix</keyword>
<evidence type="ECO:0000256" key="1">
    <source>
        <dbReference type="SAM" id="Phobius"/>
    </source>
</evidence>
<evidence type="ECO:0000313" key="2">
    <source>
        <dbReference type="EMBL" id="AYV80412.1"/>
    </source>
</evidence>
<dbReference type="EMBL" id="MK072243">
    <property type="protein sequence ID" value="AYV80412.1"/>
    <property type="molecule type" value="Genomic_DNA"/>
</dbReference>
<name>A0A3G4ZZU3_9VIRU</name>
<organism evidence="2">
    <name type="scientific">Harvfovirus sp</name>
    <dbReference type="NCBI Taxonomy" id="2487768"/>
    <lineage>
        <taxon>Viruses</taxon>
        <taxon>Varidnaviria</taxon>
        <taxon>Bamfordvirae</taxon>
        <taxon>Nucleocytoviricota</taxon>
        <taxon>Megaviricetes</taxon>
        <taxon>Imitervirales</taxon>
        <taxon>Mimiviridae</taxon>
        <taxon>Klosneuvirinae</taxon>
    </lineage>
</organism>
<reference evidence="2" key="1">
    <citation type="submission" date="2018-10" db="EMBL/GenBank/DDBJ databases">
        <title>Hidden diversity of soil giant viruses.</title>
        <authorList>
            <person name="Schulz F."/>
            <person name="Alteio L."/>
            <person name="Goudeau D."/>
            <person name="Ryan E.M."/>
            <person name="Malmstrom R.R."/>
            <person name="Blanchard J."/>
            <person name="Woyke T."/>
        </authorList>
    </citation>
    <scope>NUCLEOTIDE SEQUENCE</scope>
    <source>
        <strain evidence="2">HAV1</strain>
    </source>
</reference>